<evidence type="ECO:0000313" key="5">
    <source>
        <dbReference type="EMBL" id="TEU26840.1"/>
    </source>
</evidence>
<dbReference type="STRING" id="1120977.GCA_000619845_02601"/>
<dbReference type="GO" id="GO:0003677">
    <property type="term" value="F:DNA binding"/>
    <property type="evidence" value="ECO:0007669"/>
    <property type="project" value="UniProtKB-KW"/>
</dbReference>
<gene>
    <name evidence="5" type="ORF">E2B99_07460</name>
</gene>
<keyword evidence="2" id="KW-0238">DNA-binding</keyword>
<evidence type="ECO:0000256" key="3">
    <source>
        <dbReference type="ARBA" id="ARBA00023163"/>
    </source>
</evidence>
<keyword evidence="1" id="KW-0805">Transcription regulation</keyword>
<sequence length="102" mass="11474">MTNQIDSEAILKALANPVRREILQWLKQPEHYFPAQHVSVSHGVCAGQIDAKTGLSQSTVSNHLAVLQKSGLICCQKVGQWSFYQRNEAVIQQFLQSLQRDL</sequence>
<dbReference type="SUPFAM" id="SSF46785">
    <property type="entry name" value="Winged helix' DNA-binding domain"/>
    <property type="match status" value="1"/>
</dbReference>
<dbReference type="InterPro" id="IPR001845">
    <property type="entry name" value="HTH_ArsR_DNA-bd_dom"/>
</dbReference>
<evidence type="ECO:0000313" key="6">
    <source>
        <dbReference type="Proteomes" id="UP000297834"/>
    </source>
</evidence>
<keyword evidence="3" id="KW-0804">Transcription</keyword>
<dbReference type="CDD" id="cd00090">
    <property type="entry name" value="HTH_ARSR"/>
    <property type="match status" value="1"/>
</dbReference>
<dbReference type="InterPro" id="IPR051081">
    <property type="entry name" value="HTH_MetalResp_TranReg"/>
</dbReference>
<protein>
    <submittedName>
        <fullName evidence="5">Transcriptional regulator</fullName>
    </submittedName>
</protein>
<feature type="domain" description="HTH arsR-type" evidence="4">
    <location>
        <begin position="1"/>
        <end position="102"/>
    </location>
</feature>
<dbReference type="PANTHER" id="PTHR33154:SF33">
    <property type="entry name" value="TRANSCRIPTIONAL REPRESSOR SDPR"/>
    <property type="match status" value="1"/>
</dbReference>
<dbReference type="InterPro" id="IPR011991">
    <property type="entry name" value="ArsR-like_HTH"/>
</dbReference>
<dbReference type="Gene3D" id="1.10.10.10">
    <property type="entry name" value="Winged helix-like DNA-binding domain superfamily/Winged helix DNA-binding domain"/>
    <property type="match status" value="1"/>
</dbReference>
<keyword evidence="6" id="KW-1185">Reference proteome</keyword>
<dbReference type="InterPro" id="IPR036388">
    <property type="entry name" value="WH-like_DNA-bd_sf"/>
</dbReference>
<dbReference type="OrthoDB" id="9790747at2"/>
<dbReference type="PANTHER" id="PTHR33154">
    <property type="entry name" value="TRANSCRIPTIONAL REGULATOR, ARSR FAMILY"/>
    <property type="match status" value="1"/>
</dbReference>
<name>A0A4Y7XCU9_9GAMM</name>
<dbReference type="InterPro" id="IPR036390">
    <property type="entry name" value="WH_DNA-bd_sf"/>
</dbReference>
<organism evidence="5 6">
    <name type="scientific">Alkanindiges illinoisensis</name>
    <dbReference type="NCBI Taxonomy" id="197183"/>
    <lineage>
        <taxon>Bacteria</taxon>
        <taxon>Pseudomonadati</taxon>
        <taxon>Pseudomonadota</taxon>
        <taxon>Gammaproteobacteria</taxon>
        <taxon>Moraxellales</taxon>
        <taxon>Moraxellaceae</taxon>
        <taxon>Alkanindiges</taxon>
    </lineage>
</organism>
<evidence type="ECO:0000256" key="1">
    <source>
        <dbReference type="ARBA" id="ARBA00023015"/>
    </source>
</evidence>
<dbReference type="AlphaFoldDB" id="A0A4Y7XCU9"/>
<dbReference type="GO" id="GO:0003700">
    <property type="term" value="F:DNA-binding transcription factor activity"/>
    <property type="evidence" value="ECO:0007669"/>
    <property type="project" value="InterPro"/>
</dbReference>
<evidence type="ECO:0000259" key="4">
    <source>
        <dbReference type="PROSITE" id="PS50987"/>
    </source>
</evidence>
<dbReference type="Proteomes" id="UP000297834">
    <property type="component" value="Unassembled WGS sequence"/>
</dbReference>
<dbReference type="NCBIfam" id="NF033788">
    <property type="entry name" value="HTH_metalloreg"/>
    <property type="match status" value="1"/>
</dbReference>
<dbReference type="PROSITE" id="PS50987">
    <property type="entry name" value="HTH_ARSR_2"/>
    <property type="match status" value="1"/>
</dbReference>
<dbReference type="SMART" id="SM00418">
    <property type="entry name" value="HTH_ARSR"/>
    <property type="match status" value="1"/>
</dbReference>
<accession>A0A4Y7XCU9</accession>
<dbReference type="EMBL" id="SNTY01000025">
    <property type="protein sequence ID" value="TEU26840.1"/>
    <property type="molecule type" value="Genomic_DNA"/>
</dbReference>
<reference evidence="5 6" key="1">
    <citation type="submission" date="2019-03" db="EMBL/GenBank/DDBJ databases">
        <title>Alkanindiges illinoisensis: a potential pathogenic isolated from ascites of a gastric cancer patient with abdominal metastasis.</title>
        <authorList>
            <person name="Hu X."/>
            <person name="Yang B."/>
            <person name="Yan X."/>
            <person name="Lin L."/>
            <person name="Zhao H."/>
            <person name="Zhou F."/>
            <person name="Su B."/>
            <person name="Chen J."/>
            <person name="Rui Y."/>
            <person name="Wang Q."/>
            <person name="Zheng L."/>
        </authorList>
    </citation>
    <scope>NUCLEOTIDE SEQUENCE [LARGE SCALE GENOMIC DNA]</scope>
    <source>
        <strain evidence="5 6">NFYY 23406</strain>
    </source>
</reference>
<comment type="caution">
    <text evidence="5">The sequence shown here is derived from an EMBL/GenBank/DDBJ whole genome shotgun (WGS) entry which is preliminary data.</text>
</comment>
<dbReference type="Pfam" id="PF01022">
    <property type="entry name" value="HTH_5"/>
    <property type="match status" value="1"/>
</dbReference>
<proteinExistence type="predicted"/>
<evidence type="ECO:0000256" key="2">
    <source>
        <dbReference type="ARBA" id="ARBA00023125"/>
    </source>
</evidence>